<comment type="caution">
    <text evidence="3">The sequence shown here is derived from an EMBL/GenBank/DDBJ whole genome shotgun (WGS) entry which is preliminary data.</text>
</comment>
<protein>
    <recommendedName>
        <fullName evidence="2">Zinc knuckle CX2CX4HX4C domain-containing protein</fullName>
    </recommendedName>
</protein>
<dbReference type="Proteomes" id="UP000607653">
    <property type="component" value="Unassembled WGS sequence"/>
</dbReference>
<keyword evidence="4" id="KW-1185">Reference proteome</keyword>
<gene>
    <name evidence="3" type="ORF">HUJ06_019452</name>
</gene>
<keyword evidence="1" id="KW-1133">Transmembrane helix</keyword>
<dbReference type="EMBL" id="DUZY01000001">
    <property type="protein sequence ID" value="DAD17989.1"/>
    <property type="molecule type" value="Genomic_DNA"/>
</dbReference>
<sequence>MRVELDLRRPIFQGFFLKNSDNLIWIRFAYEGLTTVYFYCGLVGYQWKKCRQLPPRVPHEEIINELENRSFEAPGEWLKAEYKSEKPFKLPVYRTTPTAFRQNQLIWQDVSSDEDSEDDLAEKRPRLLEESELAVHRQGKPLTVEKTRVFQGR</sequence>
<name>A0A822XG62_NELNU</name>
<evidence type="ECO:0000256" key="1">
    <source>
        <dbReference type="SAM" id="Phobius"/>
    </source>
</evidence>
<evidence type="ECO:0000259" key="2">
    <source>
        <dbReference type="Pfam" id="PF14392"/>
    </source>
</evidence>
<evidence type="ECO:0000313" key="4">
    <source>
        <dbReference type="Proteomes" id="UP000607653"/>
    </source>
</evidence>
<dbReference type="AlphaFoldDB" id="A0A822XG62"/>
<keyword evidence="1" id="KW-0472">Membrane</keyword>
<accession>A0A822XG62</accession>
<evidence type="ECO:0000313" key="3">
    <source>
        <dbReference type="EMBL" id="DAD17989.1"/>
    </source>
</evidence>
<proteinExistence type="predicted"/>
<feature type="domain" description="Zinc knuckle CX2CX4HX4C" evidence="2">
    <location>
        <begin position="12"/>
        <end position="51"/>
    </location>
</feature>
<reference evidence="3 4" key="1">
    <citation type="journal article" date="2020" name="Mol. Biol. Evol.">
        <title>Distinct Expression and Methylation Patterns for Genes with Different Fates following a Single Whole-Genome Duplication in Flowering Plants.</title>
        <authorList>
            <person name="Shi T."/>
            <person name="Rahmani R.S."/>
            <person name="Gugger P.F."/>
            <person name="Wang M."/>
            <person name="Li H."/>
            <person name="Zhang Y."/>
            <person name="Li Z."/>
            <person name="Wang Q."/>
            <person name="Van de Peer Y."/>
            <person name="Marchal K."/>
            <person name="Chen J."/>
        </authorList>
    </citation>
    <scope>NUCLEOTIDE SEQUENCE [LARGE SCALE GENOMIC DNA]</scope>
    <source>
        <tissue evidence="3">Leaf</tissue>
    </source>
</reference>
<keyword evidence="1" id="KW-0812">Transmembrane</keyword>
<dbReference type="InterPro" id="IPR025836">
    <property type="entry name" value="Zn_knuckle_CX2CX4HX4C"/>
</dbReference>
<feature type="transmembrane region" description="Helical" evidence="1">
    <location>
        <begin position="24"/>
        <end position="45"/>
    </location>
</feature>
<organism evidence="3 4">
    <name type="scientific">Nelumbo nucifera</name>
    <name type="common">Sacred lotus</name>
    <dbReference type="NCBI Taxonomy" id="4432"/>
    <lineage>
        <taxon>Eukaryota</taxon>
        <taxon>Viridiplantae</taxon>
        <taxon>Streptophyta</taxon>
        <taxon>Embryophyta</taxon>
        <taxon>Tracheophyta</taxon>
        <taxon>Spermatophyta</taxon>
        <taxon>Magnoliopsida</taxon>
        <taxon>Proteales</taxon>
        <taxon>Nelumbonaceae</taxon>
        <taxon>Nelumbo</taxon>
    </lineage>
</organism>
<dbReference type="Pfam" id="PF14392">
    <property type="entry name" value="zf-CCHC_4"/>
    <property type="match status" value="1"/>
</dbReference>